<evidence type="ECO:0000256" key="2">
    <source>
        <dbReference type="SAM" id="MobiDB-lite"/>
    </source>
</evidence>
<sequence>MAVPGPRNVGGRRENKAMGTAAEHAREFDRISDRITALNAEKARIDAELAASTEELRKVFETKMMDHFWPGRPGPHRTNLADTTTATEIACLLRISERSAHRLVQYSALLVNYHPRTLSALREGAISWPHATTLLHEYLGLPHHAAARLEEALLPIAADTTVPRLSYRARRLRTELHPEALEKRACTAAQGRRVDLEAADDAMAWLHVHLPATDAAAIDARLTHAARTLEGPAERRTLPQLRIDVLTDLLLGDSARPDHGGAPGSSASGGYRIRAHVNVTVPVLTLLGVDDAPADLEGYGPIPADIARRLAAHAPSFTRLLTHPETGAVLSVGRNTYAVPADLKKWLRVRDRTCRHPGCSIPAVRCELDHTVPWSRGGPTTHDNLAHLCRKHHMLKSEGIWHYDQPTPGTLVATSPGGRAYACDPEPPPF</sequence>
<dbReference type="SMART" id="SM00507">
    <property type="entry name" value="HNHc"/>
    <property type="match status" value="1"/>
</dbReference>
<dbReference type="Gene3D" id="1.10.30.50">
    <property type="match status" value="1"/>
</dbReference>
<dbReference type="CDD" id="cd00085">
    <property type="entry name" value="HNHc"/>
    <property type="match status" value="1"/>
</dbReference>
<feature type="region of interest" description="Disordered" evidence="2">
    <location>
        <begin position="1"/>
        <end position="24"/>
    </location>
</feature>
<accession>A0A2S5J1H6</accession>
<name>A0A2S5J1H6_9MICC</name>
<keyword evidence="5" id="KW-1185">Reference proteome</keyword>
<dbReference type="GO" id="GO:0003676">
    <property type="term" value="F:nucleic acid binding"/>
    <property type="evidence" value="ECO:0007669"/>
    <property type="project" value="InterPro"/>
</dbReference>
<reference evidence="4 5" key="1">
    <citation type="journal article" date="2014" name="Int. J. Syst. Evol. Microbiol.">
        <title>Arthrobacter pityocampae sp. nov., isolated from Thaumetopoea pityocampa (Lep., Thaumetopoeidae).</title>
        <authorList>
            <person name="Ince I.A."/>
            <person name="Demirbag Z."/>
            <person name="Kati H."/>
        </authorList>
    </citation>
    <scope>NUCLEOTIDE SEQUENCE [LARGE SCALE GENOMIC DNA]</scope>
    <source>
        <strain evidence="4 5">Tp2</strain>
    </source>
</reference>
<dbReference type="InterPro" id="IPR003870">
    <property type="entry name" value="DUF222"/>
</dbReference>
<dbReference type="InterPro" id="IPR003615">
    <property type="entry name" value="HNH_nuc"/>
</dbReference>
<dbReference type="OrthoDB" id="5197219at2"/>
<feature type="domain" description="HNH nuclease" evidence="3">
    <location>
        <begin position="342"/>
        <end position="394"/>
    </location>
</feature>
<gene>
    <name evidence="4" type="ORF">C4K88_01950</name>
</gene>
<proteinExistence type="inferred from homology"/>
<evidence type="ECO:0000313" key="5">
    <source>
        <dbReference type="Proteomes" id="UP000239297"/>
    </source>
</evidence>
<keyword evidence="4" id="KW-0540">Nuclease</keyword>
<dbReference type="AlphaFoldDB" id="A0A2S5J1H6"/>
<dbReference type="Pfam" id="PF01844">
    <property type="entry name" value="HNH"/>
    <property type="match status" value="1"/>
</dbReference>
<keyword evidence="4" id="KW-0378">Hydrolase</keyword>
<comment type="similarity">
    <text evidence="1">Belongs to the Rv1128c/1148c/1588c/1702c/1945/3466 family.</text>
</comment>
<evidence type="ECO:0000313" key="4">
    <source>
        <dbReference type="EMBL" id="PPB50668.1"/>
    </source>
</evidence>
<dbReference type="Proteomes" id="UP000239297">
    <property type="component" value="Unassembled WGS sequence"/>
</dbReference>
<evidence type="ECO:0000256" key="1">
    <source>
        <dbReference type="ARBA" id="ARBA00023450"/>
    </source>
</evidence>
<keyword evidence="4" id="KW-0255">Endonuclease</keyword>
<organism evidence="4 5">
    <name type="scientific">Arthrobacter pityocampae</name>
    <dbReference type="NCBI Taxonomy" id="547334"/>
    <lineage>
        <taxon>Bacteria</taxon>
        <taxon>Bacillati</taxon>
        <taxon>Actinomycetota</taxon>
        <taxon>Actinomycetes</taxon>
        <taxon>Micrococcales</taxon>
        <taxon>Micrococcaceae</taxon>
        <taxon>Arthrobacter</taxon>
    </lineage>
</organism>
<dbReference type="InterPro" id="IPR002711">
    <property type="entry name" value="HNH"/>
</dbReference>
<dbReference type="Pfam" id="PF02720">
    <property type="entry name" value="DUF222"/>
    <property type="match status" value="1"/>
</dbReference>
<evidence type="ECO:0000259" key="3">
    <source>
        <dbReference type="SMART" id="SM00507"/>
    </source>
</evidence>
<dbReference type="EMBL" id="PRKW01000001">
    <property type="protein sequence ID" value="PPB50668.1"/>
    <property type="molecule type" value="Genomic_DNA"/>
</dbReference>
<dbReference type="GO" id="GO:0004519">
    <property type="term" value="F:endonuclease activity"/>
    <property type="evidence" value="ECO:0007669"/>
    <property type="project" value="UniProtKB-KW"/>
</dbReference>
<dbReference type="GO" id="GO:0008270">
    <property type="term" value="F:zinc ion binding"/>
    <property type="evidence" value="ECO:0007669"/>
    <property type="project" value="InterPro"/>
</dbReference>
<comment type="caution">
    <text evidence="4">The sequence shown here is derived from an EMBL/GenBank/DDBJ whole genome shotgun (WGS) entry which is preliminary data.</text>
</comment>
<protein>
    <submittedName>
        <fullName evidence="4">HNH endonuclease</fullName>
    </submittedName>
</protein>